<accession>J6Z1E3</accession>
<dbReference type="HOGENOM" id="CLU_212031_0_0_9"/>
<sequence length="50" mass="5844">MIQKKGATMAREEALKIGKVIADNWWANSRPIILSKQHIEKQKAWQQIKK</sequence>
<evidence type="ECO:0000313" key="2">
    <source>
        <dbReference type="Proteomes" id="UP000006403"/>
    </source>
</evidence>
<dbReference type="PATRIC" id="fig|1134806.3.peg.458"/>
<dbReference type="EMBL" id="AMBL01000014">
    <property type="protein sequence ID" value="EJY47134.1"/>
    <property type="molecule type" value="Genomic_DNA"/>
</dbReference>
<proteinExistence type="predicted"/>
<reference evidence="1 2" key="1">
    <citation type="submission" date="2012-04" db="EMBL/GenBank/DDBJ databases">
        <authorList>
            <person name="Weinstock G."/>
            <person name="Sodergren E."/>
            <person name="Lobos E.A."/>
            <person name="Fulton L."/>
            <person name="Fulton R."/>
            <person name="Courtney L."/>
            <person name="Fronick C."/>
            <person name="O'Laughlin M."/>
            <person name="Godfrey J."/>
            <person name="Wilson R.M."/>
            <person name="Miner T."/>
            <person name="Farmer C."/>
            <person name="Delehaunty K."/>
            <person name="Cordes M."/>
            <person name="Minx P."/>
            <person name="Tomlinson C."/>
            <person name="Chen J."/>
            <person name="Wollam A."/>
            <person name="Pepin K.H."/>
            <person name="Bhonagiri V."/>
            <person name="Zhang X."/>
            <person name="Suruliraj S."/>
            <person name="Warren W."/>
            <person name="Mitreva M."/>
            <person name="Mardis E.R."/>
            <person name="Wilson R.K."/>
        </authorList>
    </citation>
    <scope>NUCLEOTIDE SEQUENCE [LARGE SCALE GENOMIC DNA]</scope>
    <source>
        <strain evidence="1 2">505</strain>
    </source>
</reference>
<organism evidence="1 2">
    <name type="scientific">Enterococcus faecium 505</name>
    <dbReference type="NCBI Taxonomy" id="1134806"/>
    <lineage>
        <taxon>Bacteria</taxon>
        <taxon>Bacillati</taxon>
        <taxon>Bacillota</taxon>
        <taxon>Bacilli</taxon>
        <taxon>Lactobacillales</taxon>
        <taxon>Enterococcaceae</taxon>
        <taxon>Enterococcus</taxon>
    </lineage>
</organism>
<dbReference type="Proteomes" id="UP000006403">
    <property type="component" value="Unassembled WGS sequence"/>
</dbReference>
<dbReference type="AlphaFoldDB" id="J6Z1E3"/>
<protein>
    <submittedName>
        <fullName evidence="1">Uncharacterized protein</fullName>
    </submittedName>
</protein>
<comment type="caution">
    <text evidence="1">The sequence shown here is derived from an EMBL/GenBank/DDBJ whole genome shotgun (WGS) entry which is preliminary data.</text>
</comment>
<name>J6Z1E3_ENTFC</name>
<evidence type="ECO:0000313" key="1">
    <source>
        <dbReference type="EMBL" id="EJY47134.1"/>
    </source>
</evidence>
<gene>
    <name evidence="1" type="ORF">HMPREF1348_00483</name>
</gene>